<name>A0ABV9S2K0_9PSEU</name>
<comment type="catalytic activity">
    <reaction evidence="9">
        <text>5-amino-6-(5-phospho-D-ribitylamino)uracil + NADP(+) = 5-amino-6-(5-phospho-D-ribosylamino)uracil + NADPH + H(+)</text>
        <dbReference type="Rhea" id="RHEA:17845"/>
        <dbReference type="ChEBI" id="CHEBI:15378"/>
        <dbReference type="ChEBI" id="CHEBI:57783"/>
        <dbReference type="ChEBI" id="CHEBI:58349"/>
        <dbReference type="ChEBI" id="CHEBI:58421"/>
        <dbReference type="ChEBI" id="CHEBI:58453"/>
        <dbReference type="EC" id="1.1.1.193"/>
    </reaction>
</comment>
<evidence type="ECO:0000256" key="6">
    <source>
        <dbReference type="ARBA" id="ARBA00019930"/>
    </source>
</evidence>
<comment type="catalytic activity">
    <reaction evidence="10">
        <text>2,5-diamino-6-hydroxy-4-(5-phosphoribosylamino)-pyrimidine + H2O + H(+) = 5-amino-6-(5-phospho-D-ribosylamino)uracil + NH4(+)</text>
        <dbReference type="Rhea" id="RHEA:21868"/>
        <dbReference type="ChEBI" id="CHEBI:15377"/>
        <dbReference type="ChEBI" id="CHEBI:15378"/>
        <dbReference type="ChEBI" id="CHEBI:28938"/>
        <dbReference type="ChEBI" id="CHEBI:58453"/>
        <dbReference type="ChEBI" id="CHEBI:58614"/>
        <dbReference type="EC" id="3.5.4.26"/>
    </reaction>
</comment>
<comment type="caution">
    <text evidence="12">The sequence shown here is derived from an EMBL/GenBank/DDBJ whole genome shotgun (WGS) entry which is preliminary data.</text>
</comment>
<dbReference type="PROSITE" id="PS51747">
    <property type="entry name" value="CYT_DCMP_DEAMINASES_2"/>
    <property type="match status" value="1"/>
</dbReference>
<protein>
    <recommendedName>
        <fullName evidence="6">Riboflavin biosynthesis protein RibD</fullName>
        <ecNumber evidence="5">3.5.4.26</ecNumber>
    </recommendedName>
</protein>
<evidence type="ECO:0000256" key="3">
    <source>
        <dbReference type="ARBA" id="ARBA00005259"/>
    </source>
</evidence>
<proteinExistence type="inferred from homology"/>
<evidence type="ECO:0000313" key="12">
    <source>
        <dbReference type="EMBL" id="MFC4853726.1"/>
    </source>
</evidence>
<dbReference type="RefSeq" id="WP_378055658.1">
    <property type="nucleotide sequence ID" value="NZ_JBHSIS010000003.1"/>
</dbReference>
<keyword evidence="7" id="KW-0521">NADP</keyword>
<evidence type="ECO:0000256" key="5">
    <source>
        <dbReference type="ARBA" id="ARBA00012766"/>
    </source>
</evidence>
<keyword evidence="8" id="KW-0560">Oxidoreductase</keyword>
<evidence type="ECO:0000313" key="13">
    <source>
        <dbReference type="Proteomes" id="UP001595859"/>
    </source>
</evidence>
<evidence type="ECO:0000256" key="2">
    <source>
        <dbReference type="ARBA" id="ARBA00004882"/>
    </source>
</evidence>
<dbReference type="InterPro" id="IPR050765">
    <property type="entry name" value="Riboflavin_Biosynth_HTPR"/>
</dbReference>
<comment type="function">
    <text evidence="1">Converts 2,5-diamino-6-(ribosylamino)-4(3h)-pyrimidinone 5'-phosphate into 5-amino-6-(ribosylamino)-2,4(1h,3h)-pyrimidinedione 5'-phosphate.</text>
</comment>
<dbReference type="InterPro" id="IPR002734">
    <property type="entry name" value="RibDG_C"/>
</dbReference>
<evidence type="ECO:0000256" key="8">
    <source>
        <dbReference type="ARBA" id="ARBA00023002"/>
    </source>
</evidence>
<dbReference type="EMBL" id="JBHSIS010000003">
    <property type="protein sequence ID" value="MFC4853726.1"/>
    <property type="molecule type" value="Genomic_DNA"/>
</dbReference>
<keyword evidence="13" id="KW-1185">Reference proteome</keyword>
<dbReference type="Pfam" id="PF01872">
    <property type="entry name" value="RibD_C"/>
    <property type="match status" value="1"/>
</dbReference>
<comment type="pathway">
    <text evidence="2">Cofactor biosynthesis; riboflavin biosynthesis; 5-amino-6-(D-ribitylamino)uracil from GTP: step 2/4.</text>
</comment>
<evidence type="ECO:0000256" key="9">
    <source>
        <dbReference type="ARBA" id="ARBA00049861"/>
    </source>
</evidence>
<dbReference type="Pfam" id="PF00383">
    <property type="entry name" value="dCMP_cyt_deam_1"/>
    <property type="match status" value="1"/>
</dbReference>
<sequence length="399" mass="42440">MSHWKSPKWPFVDALVARNRAVVLGPDSSGGVSAVRYVALTSPEKDLSGRIGDTMYVLLSCAISLDGYLDDTSGERLVLSNAADLDRVDAERAGVDAILVGAGTVRNDNPRLSVRSPARRAAREAAGKPATPLKVVLSNGDLPQDAAFRADGESLVTGGSVDEVLARLAARGVTRLMVEGGGRVLTAFLASGRVDELQLVIAPFFVGDRAAPRFVHDGRFRWHKDHRATLAAVEPIGNVVLHRYLLGESAVDGHWLAHAVALSRRCPPSTTAFSVGAVIVDAAGERIAWGFSRETDETVHAEESALAKLAADDPRLAGATIYSSMEPCSTRKSRPLSCTRLILDAGVRRVVFAYREPSTFVVGEGAEQLAAAGVTVVERPELVAEVREVNATQLAPPGR</sequence>
<dbReference type="InterPro" id="IPR024072">
    <property type="entry name" value="DHFR-like_dom_sf"/>
</dbReference>
<dbReference type="Proteomes" id="UP001595859">
    <property type="component" value="Unassembled WGS sequence"/>
</dbReference>
<dbReference type="PANTHER" id="PTHR38011:SF7">
    <property type="entry name" value="2,5-DIAMINO-6-RIBOSYLAMINO-4(3H)-PYRIMIDINONE 5'-PHOSPHATE REDUCTASE"/>
    <property type="match status" value="1"/>
</dbReference>
<accession>A0ABV9S2K0</accession>
<reference evidence="13" key="1">
    <citation type="journal article" date="2019" name="Int. J. Syst. Evol. Microbiol.">
        <title>The Global Catalogue of Microorganisms (GCM) 10K type strain sequencing project: providing services to taxonomists for standard genome sequencing and annotation.</title>
        <authorList>
            <consortium name="The Broad Institute Genomics Platform"/>
            <consortium name="The Broad Institute Genome Sequencing Center for Infectious Disease"/>
            <person name="Wu L."/>
            <person name="Ma J."/>
        </authorList>
    </citation>
    <scope>NUCLEOTIDE SEQUENCE [LARGE SCALE GENOMIC DNA]</scope>
    <source>
        <strain evidence="13">ZS-22-S1</strain>
    </source>
</reference>
<dbReference type="EC" id="3.5.4.26" evidence="5"/>
<evidence type="ECO:0000259" key="11">
    <source>
        <dbReference type="PROSITE" id="PS51747"/>
    </source>
</evidence>
<dbReference type="SUPFAM" id="SSF53597">
    <property type="entry name" value="Dihydrofolate reductase-like"/>
    <property type="match status" value="1"/>
</dbReference>
<feature type="domain" description="CMP/dCMP-type deaminase" evidence="11">
    <location>
        <begin position="250"/>
        <end position="376"/>
    </location>
</feature>
<dbReference type="Gene3D" id="3.40.430.10">
    <property type="entry name" value="Dihydrofolate Reductase, subunit A"/>
    <property type="match status" value="2"/>
</dbReference>
<evidence type="ECO:0000256" key="4">
    <source>
        <dbReference type="ARBA" id="ARBA00007417"/>
    </source>
</evidence>
<evidence type="ECO:0000256" key="7">
    <source>
        <dbReference type="ARBA" id="ARBA00022857"/>
    </source>
</evidence>
<evidence type="ECO:0000256" key="10">
    <source>
        <dbReference type="ARBA" id="ARBA00049886"/>
    </source>
</evidence>
<dbReference type="InterPro" id="IPR002125">
    <property type="entry name" value="CMP_dCMP_dom"/>
</dbReference>
<organism evidence="12 13">
    <name type="scientific">Actinophytocola glycyrrhizae</name>
    <dbReference type="NCBI Taxonomy" id="2044873"/>
    <lineage>
        <taxon>Bacteria</taxon>
        <taxon>Bacillati</taxon>
        <taxon>Actinomycetota</taxon>
        <taxon>Actinomycetes</taxon>
        <taxon>Pseudonocardiales</taxon>
        <taxon>Pseudonocardiaceae</taxon>
    </lineage>
</organism>
<dbReference type="InterPro" id="IPR016193">
    <property type="entry name" value="Cytidine_deaminase-like"/>
</dbReference>
<dbReference type="PANTHER" id="PTHR38011">
    <property type="entry name" value="DIHYDROFOLATE REDUCTASE FAMILY PROTEIN (AFU_ORTHOLOGUE AFUA_8G06820)"/>
    <property type="match status" value="1"/>
</dbReference>
<dbReference type="Gene3D" id="3.40.140.10">
    <property type="entry name" value="Cytidine Deaminase, domain 2"/>
    <property type="match status" value="1"/>
</dbReference>
<gene>
    <name evidence="12" type="ORF">ACFPCV_09415</name>
</gene>
<evidence type="ECO:0000256" key="1">
    <source>
        <dbReference type="ARBA" id="ARBA00002151"/>
    </source>
</evidence>
<comment type="similarity">
    <text evidence="4">In the C-terminal section; belongs to the HTP reductase family.</text>
</comment>
<comment type="similarity">
    <text evidence="3">In the N-terminal section; belongs to the cytidine and deoxycytidylate deaminase family.</text>
</comment>
<dbReference type="SUPFAM" id="SSF53927">
    <property type="entry name" value="Cytidine deaminase-like"/>
    <property type="match status" value="1"/>
</dbReference>